<dbReference type="InterPro" id="IPR050490">
    <property type="entry name" value="Bact_solute-bd_prot1"/>
</dbReference>
<dbReference type="OrthoDB" id="3235892at2"/>
<dbReference type="AlphaFoldDB" id="A0A3E3ICL6"/>
<reference evidence="2 5" key="1">
    <citation type="submission" date="2018-08" db="EMBL/GenBank/DDBJ databases">
        <title>A genome reference for cultivated species of the human gut microbiota.</title>
        <authorList>
            <person name="Zou Y."/>
            <person name="Xue W."/>
            <person name="Luo G."/>
        </authorList>
    </citation>
    <scope>NUCLEOTIDE SEQUENCE [LARGE SCALE GENOMIC DNA]</scope>
    <source>
        <strain evidence="3 5">AF26-4BH</strain>
        <strain evidence="2">TF05-5AC</strain>
    </source>
</reference>
<proteinExistence type="predicted"/>
<dbReference type="PANTHER" id="PTHR43649">
    <property type="entry name" value="ARABINOSE-BINDING PROTEIN-RELATED"/>
    <property type="match status" value="1"/>
</dbReference>
<feature type="chain" id="PRO_5038233552" evidence="1">
    <location>
        <begin position="24"/>
        <end position="582"/>
    </location>
</feature>
<sequence>MKKGWKKTLAVLALCSLVIISCAPGKKEEECPYEDFIVVDVFDSLANVQGIQSGWFAKIVKDKFNMELNIIAPNVSGGGDTLFEVRSAAGNLGDLIICPAENGALQDMVTAGLLIDMEPLIKDRQIMRFESAIRDLNGSVSQPGIYAIPSEVSLNSPQTPMEDPDPIYGPYVRWDLYKKLGYPKMDTLEDLLPVLKQMQELEPTSENGDRTYAFSFFKDWDSNLMNAVKQPCCFYGYDEYGFVLVKADSSDYQSIIEPDSLYMRVLKLYFDANQMGLVDPESSTQSYESFENKYKEGQILFCTWPWVAQPAYNTEARVKEGKGFMMADINDMVIYSYGCSSAGNQKVVMSIGSQAEDPKRLAAFIDWLYSPEGIRSNRAQTSGGMAGPEGLCWEYGEDGPVLTDFGNKALMGEDVEVPGEWGSGTWSEGISTLNYSTVASCELDDKGYPYAYLLWDSVRNMDISPLEQDWRDKMGADSAMEYLKKNNKLLVSPGTGYMAPQENSEMSAIRRQCRKVIQEYSWNMVFADDEQEFNRLYDQMYKEVMELGYETMLEVDLQNAKAKEAARWEAVERFEENKKLNQ</sequence>
<dbReference type="Proteomes" id="UP000261166">
    <property type="component" value="Unassembled WGS sequence"/>
</dbReference>
<evidence type="ECO:0000313" key="3">
    <source>
        <dbReference type="EMBL" id="RGE67179.1"/>
    </source>
</evidence>
<feature type="signal peptide" evidence="1">
    <location>
        <begin position="1"/>
        <end position="23"/>
    </location>
</feature>
<dbReference type="PROSITE" id="PS51257">
    <property type="entry name" value="PROKAR_LIPOPROTEIN"/>
    <property type="match status" value="1"/>
</dbReference>
<name>A0A3E3ICL6_9FIRM</name>
<dbReference type="Gene3D" id="3.40.190.10">
    <property type="entry name" value="Periplasmic binding protein-like II"/>
    <property type="match status" value="2"/>
</dbReference>
<protein>
    <submittedName>
        <fullName evidence="2">Extracellular solute-binding protein</fullName>
    </submittedName>
</protein>
<evidence type="ECO:0000313" key="2">
    <source>
        <dbReference type="EMBL" id="RGE64809.1"/>
    </source>
</evidence>
<comment type="caution">
    <text evidence="2">The sequence shown here is derived from an EMBL/GenBank/DDBJ whole genome shotgun (WGS) entry which is preliminary data.</text>
</comment>
<dbReference type="EMBL" id="QVLV01000001">
    <property type="protein sequence ID" value="RGE64809.1"/>
    <property type="molecule type" value="Genomic_DNA"/>
</dbReference>
<evidence type="ECO:0000256" key="1">
    <source>
        <dbReference type="SAM" id="SignalP"/>
    </source>
</evidence>
<dbReference type="GeneID" id="97985350"/>
<dbReference type="RefSeq" id="WP_025487910.1">
    <property type="nucleotide sequence ID" value="NZ_QVLU01000025.1"/>
</dbReference>
<dbReference type="EMBL" id="QVLU01000025">
    <property type="protein sequence ID" value="RGE67179.1"/>
    <property type="molecule type" value="Genomic_DNA"/>
</dbReference>
<dbReference type="Proteomes" id="UP000260812">
    <property type="component" value="Unassembled WGS sequence"/>
</dbReference>
<organism evidence="2 4">
    <name type="scientific">Eisenbergiella massiliensis</name>
    <dbReference type="NCBI Taxonomy" id="1720294"/>
    <lineage>
        <taxon>Bacteria</taxon>
        <taxon>Bacillati</taxon>
        <taxon>Bacillota</taxon>
        <taxon>Clostridia</taxon>
        <taxon>Lachnospirales</taxon>
        <taxon>Lachnospiraceae</taxon>
        <taxon>Eisenbergiella</taxon>
    </lineage>
</organism>
<gene>
    <name evidence="3" type="ORF">DWY69_22775</name>
    <name evidence="2" type="ORF">DXC51_00240</name>
</gene>
<evidence type="ECO:0000313" key="5">
    <source>
        <dbReference type="Proteomes" id="UP000261166"/>
    </source>
</evidence>
<accession>A0A3E3ICL6</accession>
<dbReference type="SUPFAM" id="SSF53850">
    <property type="entry name" value="Periplasmic binding protein-like II"/>
    <property type="match status" value="1"/>
</dbReference>
<evidence type="ECO:0000313" key="4">
    <source>
        <dbReference type="Proteomes" id="UP000260812"/>
    </source>
</evidence>
<keyword evidence="4" id="KW-1185">Reference proteome</keyword>
<keyword evidence="1" id="KW-0732">Signal</keyword>